<dbReference type="InterPro" id="IPR011043">
    <property type="entry name" value="Gal_Oxase/kelch_b-propeller"/>
</dbReference>
<evidence type="ECO:0008006" key="8">
    <source>
        <dbReference type="Google" id="ProtNLM"/>
    </source>
</evidence>
<feature type="domain" description="Glyoxal oxidase N-terminal" evidence="3">
    <location>
        <begin position="461"/>
        <end position="544"/>
    </location>
</feature>
<evidence type="ECO:0000259" key="4">
    <source>
        <dbReference type="Pfam" id="PF09118"/>
    </source>
</evidence>
<organism evidence="5 7">
    <name type="scientific">Adineta ricciae</name>
    <name type="common">Rotifer</name>
    <dbReference type="NCBI Taxonomy" id="249248"/>
    <lineage>
        <taxon>Eukaryota</taxon>
        <taxon>Metazoa</taxon>
        <taxon>Spiralia</taxon>
        <taxon>Gnathifera</taxon>
        <taxon>Rotifera</taxon>
        <taxon>Eurotatoria</taxon>
        <taxon>Bdelloidea</taxon>
        <taxon>Adinetida</taxon>
        <taxon>Adinetidae</taxon>
        <taxon>Adineta</taxon>
    </lineage>
</organism>
<dbReference type="PANTHER" id="PTHR32208:SF21">
    <property type="entry name" value="LOW QUALITY PROTEIN: ALDEHYDE OXIDASE GLOX-LIKE"/>
    <property type="match status" value="1"/>
</dbReference>
<dbReference type="Proteomes" id="UP000663828">
    <property type="component" value="Unassembled WGS sequence"/>
</dbReference>
<dbReference type="InterPro" id="IPR037293">
    <property type="entry name" value="Gal_Oxidase_central_sf"/>
</dbReference>
<dbReference type="InterPro" id="IPR013783">
    <property type="entry name" value="Ig-like_fold"/>
</dbReference>
<gene>
    <name evidence="6" type="ORF">EDS130_LOCUS4370</name>
    <name evidence="5" type="ORF">XAT740_LOCUS273</name>
</gene>
<keyword evidence="7" id="KW-1185">Reference proteome</keyword>
<dbReference type="Gene3D" id="2.60.40.10">
    <property type="entry name" value="Immunoglobulins"/>
    <property type="match status" value="1"/>
</dbReference>
<dbReference type="InterPro" id="IPR015202">
    <property type="entry name" value="GO-like_E_set"/>
</dbReference>
<evidence type="ECO:0000256" key="2">
    <source>
        <dbReference type="SAM" id="SignalP"/>
    </source>
</evidence>
<protein>
    <recommendedName>
        <fullName evidence="8">Galactose oxidase-like Early set domain-containing protein</fullName>
    </recommendedName>
</protein>
<dbReference type="EMBL" id="CAJNOJ010000011">
    <property type="protein sequence ID" value="CAF0791455.1"/>
    <property type="molecule type" value="Genomic_DNA"/>
</dbReference>
<dbReference type="PANTHER" id="PTHR32208">
    <property type="entry name" value="SECRETED PROTEIN-RELATED"/>
    <property type="match status" value="1"/>
</dbReference>
<dbReference type="OrthoDB" id="2019572at2759"/>
<evidence type="ECO:0000259" key="3">
    <source>
        <dbReference type="Pfam" id="PF07250"/>
    </source>
</evidence>
<dbReference type="Proteomes" id="UP000663852">
    <property type="component" value="Unassembled WGS sequence"/>
</dbReference>
<feature type="chain" id="PRO_5035596527" description="Galactose oxidase-like Early set domain-containing protein" evidence="2">
    <location>
        <begin position="17"/>
        <end position="749"/>
    </location>
</feature>
<feature type="signal peptide" evidence="2">
    <location>
        <begin position="1"/>
        <end position="16"/>
    </location>
</feature>
<evidence type="ECO:0000256" key="1">
    <source>
        <dbReference type="ARBA" id="ARBA00022729"/>
    </source>
</evidence>
<accession>A0A813P666</accession>
<dbReference type="EMBL" id="CAJNOR010000007">
    <property type="protein sequence ID" value="CAF0748164.1"/>
    <property type="molecule type" value="Genomic_DNA"/>
</dbReference>
<feature type="domain" description="Galactose oxidase-like Early set" evidence="4">
    <location>
        <begin position="652"/>
        <end position="741"/>
    </location>
</feature>
<evidence type="ECO:0000313" key="6">
    <source>
        <dbReference type="EMBL" id="CAF0791455.1"/>
    </source>
</evidence>
<dbReference type="Pfam" id="PF07250">
    <property type="entry name" value="Glyoxal_oxid_N"/>
    <property type="match status" value="1"/>
</dbReference>
<dbReference type="CDD" id="cd02851">
    <property type="entry name" value="E_set_GO_C"/>
    <property type="match status" value="1"/>
</dbReference>
<sequence length="749" mass="84702">MSRIFVIIFLVKTIYCQEYQNAVEGGSWQVVVPEINGAAIGKSLGMQTVHAVLLPSGDVLVASGSSWRNRGPIETFPQSDDPKGSEGVFQLREDPFQMEKIDDYFQLVNNVGVYNPDKNTFFRVPHPTPVPDPKWSDHFAPNDLFCTGHLHISDGNVLFVGGTQYYHPYRTGNRATYLYDWRKHANISWNEVDWRRMPSLNDTENEFQNPWLFSGLMERGRWYASLVPLIDGRLVVMGGFVGFDHGYTDMYSFENNDLVEFFDPQIFASSSDKQLAWTKVNVKSTLNGPFTNLINPTFKPTPGINCTARCIKDNQYDVFKLYEQAYLMAENRIYLTREGDWVSARTHDTAFMRKTKATYHMHIGGTRQSPTVQFSPGPSRAENITSYGTTINDPNSGRILLFGGQPTSPGTQLYRDDTHQGYQRYAGGRGSRKLEEFFSSYYEAGGGHWSLKSNFLGEESQDDRTMHYAILLPTSQVLIINGANYDFYGSVNYPILLTPKFDPVTGVFLYYNKTRMNEGVEARLYHNVALLLPDGRIWISGGGSARALIHYTSLSEQPLSEHNSSSGKQPLPDNSNVHLDLQMFDDGRLSKGTQGSLTVPTETWVAEIFNPPYLYIDGQRRAMIVALSYVKSLDYQFESIISGRRYYLLHSNSQYNIHLSDLPKKCSESKSDKLVLIKLGSATHGWDGGQRLINLSFKETSSSTTLQFTTPEARIALIAPGFYMLFYIDCMGKPSIAQMIRFDDQAKMP</sequence>
<evidence type="ECO:0000313" key="5">
    <source>
        <dbReference type="EMBL" id="CAF0748164.1"/>
    </source>
</evidence>
<comment type="caution">
    <text evidence="5">The sequence shown here is derived from an EMBL/GenBank/DDBJ whole genome shotgun (WGS) entry which is preliminary data.</text>
</comment>
<reference evidence="5" key="1">
    <citation type="submission" date="2021-02" db="EMBL/GenBank/DDBJ databases">
        <authorList>
            <person name="Nowell W R."/>
        </authorList>
    </citation>
    <scope>NUCLEOTIDE SEQUENCE</scope>
</reference>
<dbReference type="AlphaFoldDB" id="A0A813P666"/>
<dbReference type="SUPFAM" id="SSF50965">
    <property type="entry name" value="Galactose oxidase, central domain"/>
    <property type="match status" value="1"/>
</dbReference>
<dbReference type="SUPFAM" id="SSF81296">
    <property type="entry name" value="E set domains"/>
    <property type="match status" value="1"/>
</dbReference>
<proteinExistence type="predicted"/>
<evidence type="ECO:0000313" key="7">
    <source>
        <dbReference type="Proteomes" id="UP000663828"/>
    </source>
</evidence>
<dbReference type="Gene3D" id="2.130.10.80">
    <property type="entry name" value="Galactose oxidase/kelch, beta-propeller"/>
    <property type="match status" value="1"/>
</dbReference>
<dbReference type="Pfam" id="PF09118">
    <property type="entry name" value="GO-like_E_set"/>
    <property type="match status" value="1"/>
</dbReference>
<name>A0A813P666_ADIRI</name>
<dbReference type="InterPro" id="IPR014756">
    <property type="entry name" value="Ig_E-set"/>
</dbReference>
<dbReference type="InterPro" id="IPR009880">
    <property type="entry name" value="Glyoxal_oxidase_N"/>
</dbReference>
<keyword evidence="1 2" id="KW-0732">Signal</keyword>